<comment type="caution">
    <text evidence="2">The sequence shown here is derived from an EMBL/GenBank/DDBJ whole genome shotgun (WGS) entry which is preliminary data.</text>
</comment>
<evidence type="ECO:0000313" key="2">
    <source>
        <dbReference type="EMBL" id="KCZ95442.1"/>
    </source>
</evidence>
<name>A0A059FXV7_9PROT</name>
<organism evidence="2 3">
    <name type="scientific">Hyphomonas hirschiana VP5</name>
    <dbReference type="NCBI Taxonomy" id="1280951"/>
    <lineage>
        <taxon>Bacteria</taxon>
        <taxon>Pseudomonadati</taxon>
        <taxon>Pseudomonadota</taxon>
        <taxon>Alphaproteobacteria</taxon>
        <taxon>Hyphomonadales</taxon>
        <taxon>Hyphomonadaceae</taxon>
        <taxon>Hyphomonas</taxon>
    </lineage>
</organism>
<protein>
    <submittedName>
        <fullName evidence="2">Acyl-CoA synthetase</fullName>
    </submittedName>
</protein>
<dbReference type="SUPFAM" id="SSF56801">
    <property type="entry name" value="Acetyl-CoA synthetase-like"/>
    <property type="match status" value="1"/>
</dbReference>
<gene>
    <name evidence="2" type="ORF">HHI_04780</name>
</gene>
<dbReference type="AlphaFoldDB" id="A0A059FXV7"/>
<dbReference type="InterPro" id="IPR000873">
    <property type="entry name" value="AMP-dep_synth/lig_dom"/>
</dbReference>
<reference evidence="2 3" key="1">
    <citation type="submission" date="2013-04" db="EMBL/GenBank/DDBJ databases">
        <title>Hyphomonas hirschiana VP5 Genome Sequencing.</title>
        <authorList>
            <person name="Lai Q."/>
            <person name="Shao Z."/>
        </authorList>
    </citation>
    <scope>NUCLEOTIDE SEQUENCE [LARGE SCALE GENOMIC DNA]</scope>
    <source>
        <strain evidence="2 3">VP5</strain>
    </source>
</reference>
<dbReference type="RefSeq" id="WP_035590767.1">
    <property type="nucleotide sequence ID" value="NZ_ARYI01000003.1"/>
</dbReference>
<dbReference type="EMBL" id="ARYI01000003">
    <property type="protein sequence ID" value="KCZ95442.1"/>
    <property type="molecule type" value="Genomic_DNA"/>
</dbReference>
<accession>A0A059FXV7</accession>
<dbReference type="InterPro" id="IPR042099">
    <property type="entry name" value="ANL_N_sf"/>
</dbReference>
<proteinExistence type="predicted"/>
<sequence length="148" mass="16403">MGFWRELEVFGNAVALEEGQHSVTYREPATLCDRFSDKLPAFRQLVAIQACNRVDAIVAYLACLRSGHPVILLNDESISDGRILSIYQPDWLVSYRDGDWRLDQRGQSPPSAFTDELAVLLSTSGTTGAPKLVKLSHENLDANARAIL</sequence>
<evidence type="ECO:0000313" key="3">
    <source>
        <dbReference type="Proteomes" id="UP000025061"/>
    </source>
</evidence>
<keyword evidence="3" id="KW-1185">Reference proteome</keyword>
<dbReference type="Proteomes" id="UP000025061">
    <property type="component" value="Unassembled WGS sequence"/>
</dbReference>
<feature type="domain" description="AMP-dependent synthetase/ligase" evidence="1">
    <location>
        <begin position="106"/>
        <end position="147"/>
    </location>
</feature>
<dbReference type="Pfam" id="PF00501">
    <property type="entry name" value="AMP-binding"/>
    <property type="match status" value="1"/>
</dbReference>
<evidence type="ECO:0000259" key="1">
    <source>
        <dbReference type="Pfam" id="PF00501"/>
    </source>
</evidence>
<dbReference type="Gene3D" id="3.40.50.12780">
    <property type="entry name" value="N-terminal domain of ligase-like"/>
    <property type="match status" value="1"/>
</dbReference>